<evidence type="ECO:0000256" key="1">
    <source>
        <dbReference type="SAM" id="MobiDB-lite"/>
    </source>
</evidence>
<keyword evidence="2" id="KW-0732">Signal</keyword>
<feature type="compositionally biased region" description="Basic and acidic residues" evidence="1">
    <location>
        <begin position="26"/>
        <end position="84"/>
    </location>
</feature>
<feature type="region of interest" description="Disordered" evidence="1">
    <location>
        <begin position="22"/>
        <end position="91"/>
    </location>
</feature>
<accession>A0A450WL71</accession>
<evidence type="ECO:0000313" key="3">
    <source>
        <dbReference type="EMBL" id="VFK17770.1"/>
    </source>
</evidence>
<dbReference type="AlphaFoldDB" id="A0A450WL71"/>
<gene>
    <name evidence="3" type="ORF">BECKLFY1418C_GA0070996_103521</name>
</gene>
<dbReference type="EMBL" id="CAADFN010000035">
    <property type="protein sequence ID" value="VFK17770.1"/>
    <property type="molecule type" value="Genomic_DNA"/>
</dbReference>
<name>A0A450WL71_9GAMM</name>
<reference evidence="3" key="1">
    <citation type="submission" date="2019-02" db="EMBL/GenBank/DDBJ databases">
        <authorList>
            <person name="Gruber-Vodicka R. H."/>
            <person name="Seah K. B. B."/>
        </authorList>
    </citation>
    <scope>NUCLEOTIDE SEQUENCE</scope>
    <source>
        <strain evidence="3">BECK_BY7</strain>
    </source>
</reference>
<evidence type="ECO:0000256" key="2">
    <source>
        <dbReference type="SAM" id="SignalP"/>
    </source>
</evidence>
<sequence length="144" mass="15881">MKFIIGFFLLLVTSTVAGFDNGGEDALCKKDRSEITDPKEKAEYKKRCSEEHHHPGDKEKEEAKNDSNGDEKGRKPEPEHEQAQESKGWLDWAWNGVSEGVGSLVDRFKGFFGGGTSPEDSGTSNHEDPNMNESIGSEPIEGPI</sequence>
<feature type="chain" id="PRO_5019376171" evidence="2">
    <location>
        <begin position="19"/>
        <end position="144"/>
    </location>
</feature>
<feature type="signal peptide" evidence="2">
    <location>
        <begin position="1"/>
        <end position="18"/>
    </location>
</feature>
<protein>
    <submittedName>
        <fullName evidence="3">Uncharacterized protein</fullName>
    </submittedName>
</protein>
<proteinExistence type="predicted"/>
<organism evidence="3">
    <name type="scientific">Candidatus Kentrum sp. LFY</name>
    <dbReference type="NCBI Taxonomy" id="2126342"/>
    <lineage>
        <taxon>Bacteria</taxon>
        <taxon>Pseudomonadati</taxon>
        <taxon>Pseudomonadota</taxon>
        <taxon>Gammaproteobacteria</taxon>
        <taxon>Candidatus Kentrum</taxon>
    </lineage>
</organism>
<feature type="region of interest" description="Disordered" evidence="1">
    <location>
        <begin position="107"/>
        <end position="144"/>
    </location>
</feature>